<evidence type="ECO:0000313" key="4">
    <source>
        <dbReference type="Proteomes" id="UP000831775"/>
    </source>
</evidence>
<feature type="transmembrane region" description="Helical" evidence="2">
    <location>
        <begin position="928"/>
        <end position="950"/>
    </location>
</feature>
<dbReference type="EMBL" id="CP095043">
    <property type="protein sequence ID" value="UOQ59786.1"/>
    <property type="molecule type" value="Genomic_DNA"/>
</dbReference>
<keyword evidence="2" id="KW-0472">Membrane</keyword>
<reference evidence="3 4" key="1">
    <citation type="submission" date="2022-04" db="EMBL/GenBank/DDBJ databases">
        <title>Leucobacter sp. isolated from rhizosphere of onion.</title>
        <authorList>
            <person name="Won M."/>
            <person name="Lee C.-M."/>
            <person name="Woen H.-Y."/>
            <person name="Kwon S.-W."/>
        </authorList>
    </citation>
    <scope>NUCLEOTIDE SEQUENCE [LARGE SCALE GENOMIC DNA]</scope>
    <source>
        <strain evidence="3 4">H25R-14</strain>
    </source>
</reference>
<feature type="transmembrane region" description="Helical" evidence="2">
    <location>
        <begin position="69"/>
        <end position="90"/>
    </location>
</feature>
<feature type="transmembrane region" description="Helical" evidence="2">
    <location>
        <begin position="962"/>
        <end position="984"/>
    </location>
</feature>
<feature type="compositionally biased region" description="Low complexity" evidence="1">
    <location>
        <begin position="1020"/>
        <end position="1046"/>
    </location>
</feature>
<feature type="transmembrane region" description="Helical" evidence="2">
    <location>
        <begin position="591"/>
        <end position="615"/>
    </location>
</feature>
<feature type="region of interest" description="Disordered" evidence="1">
    <location>
        <begin position="1"/>
        <end position="35"/>
    </location>
</feature>
<dbReference type="RefSeq" id="WP_244684993.1">
    <property type="nucleotide sequence ID" value="NZ_CP095043.1"/>
</dbReference>
<gene>
    <name evidence="3" type="ORF">MUN76_12125</name>
</gene>
<keyword evidence="4" id="KW-1185">Reference proteome</keyword>
<evidence type="ECO:0000256" key="2">
    <source>
        <dbReference type="SAM" id="Phobius"/>
    </source>
</evidence>
<sequence length="1052" mass="115702">MSTKRRKTGGKLPPMDPFDLEGSDPELLTSGRIPDPQPEHTPFFRWLARVLTAVETRLRARGDRTVRGGIIASWVALALIGVFLLFGPIINKPLDFDDVIDSAELSEVDWVARDAAIDYVVDRDDDGAFVAEVSETYTADFVNGPESRVEREIVTEFRGHDVEFELVEATIDGVAAEMTIDAQPTTTTIRLARADGADFSGTPEIRVSYVLHHLVSSEVDEATDRPIDELSWPLFAPTWPQATKGIEVSLTLAPEVNDALVRAPKAYVGWLLLSETVWLTPEAETAAGVRYAFTNDDTLPPNADVWIDASFAPGTFEQPPQTTLFWVQTYGPLIPLVLLGILLLFALAARRIVWADSAGEPWYLPRSTPPEDSPGLVAQFLDRPRHAELVDALARVPRTRRGEPDARLTEKRTSWLSAVARAGRRAGRAGNFPSVWRRSSRWSKDDLVVEEKLRWVPDSYVRDTFRCAPIALTLLQWGILRQLSEQVILTVVWWPFAFVVISTALAFATLWVVQRPRPLTRSGALLMQQLRGIDAYAQATRLRDRGPVDDPLLPYALLFERPRRAGRAAAALAGQEAGDPHLGRGWRTEHFVSIPALLALAASIALFAGAVVTAATQPAPYMHSLDHISRFSDLPGTSLTQIEGFEIEATLERDAERRASLRVVEHHTVGFADGGRVPQFVREWPSTRLGQPLGTAVDAVRIDGEEVPFREIPQPQSLAVVTQLEEVLSGSHDVEIEYTLSTPVVDAVTDPETTQQLRWTALYTFWDDTFYTNPSNPFDGDAPVRPISLQLTVAPDLVDAIRGGGWIDSDMDRDRIPFESGNWYEPWEMEFRTYSDDSQAYDLRIGSERVDEDGALVVRLAVDEVESRPGDAEGEGPPYTIDPDVNAWLTKYDLGRTNDLGVRIDFAEGTFSGVDDEAFERYQTAYHLPYGLVLGLAGLITVASVGTMVMAVRSRRGASASLATIAFAAIPIATVAQCVAFGWAVMSMPGSDSRGIAAFLLGGVMLVAVTAQAVLVAKARPTPPRTSTGAQARAQAAARSRTSQRAARSKRQ</sequence>
<organism evidence="3 4">
    <name type="scientific">Leucobacter rhizosphaerae</name>
    <dbReference type="NCBI Taxonomy" id="2932245"/>
    <lineage>
        <taxon>Bacteria</taxon>
        <taxon>Bacillati</taxon>
        <taxon>Actinomycetota</taxon>
        <taxon>Actinomycetes</taxon>
        <taxon>Micrococcales</taxon>
        <taxon>Microbacteriaceae</taxon>
        <taxon>Leucobacter</taxon>
    </lineage>
</organism>
<proteinExistence type="predicted"/>
<keyword evidence="2" id="KW-1133">Transmembrane helix</keyword>
<accession>A0ABY4FU13</accession>
<feature type="transmembrane region" description="Helical" evidence="2">
    <location>
        <begin position="330"/>
        <end position="349"/>
    </location>
</feature>
<evidence type="ECO:0000256" key="1">
    <source>
        <dbReference type="SAM" id="MobiDB-lite"/>
    </source>
</evidence>
<feature type="transmembrane region" description="Helical" evidence="2">
    <location>
        <begin position="996"/>
        <end position="1017"/>
    </location>
</feature>
<protein>
    <submittedName>
        <fullName evidence="3">DUF2207 domain-containing protein</fullName>
    </submittedName>
</protein>
<dbReference type="Proteomes" id="UP000831775">
    <property type="component" value="Chromosome"/>
</dbReference>
<feature type="region of interest" description="Disordered" evidence="1">
    <location>
        <begin position="1020"/>
        <end position="1052"/>
    </location>
</feature>
<name>A0ABY4FU13_9MICO</name>
<feature type="transmembrane region" description="Helical" evidence="2">
    <location>
        <begin position="464"/>
        <end position="480"/>
    </location>
</feature>
<evidence type="ECO:0000313" key="3">
    <source>
        <dbReference type="EMBL" id="UOQ59786.1"/>
    </source>
</evidence>
<feature type="transmembrane region" description="Helical" evidence="2">
    <location>
        <begin position="492"/>
        <end position="513"/>
    </location>
</feature>
<keyword evidence="2" id="KW-0812">Transmembrane</keyword>